<feature type="transmembrane region" description="Helical" evidence="8">
    <location>
        <begin position="219"/>
        <end position="241"/>
    </location>
</feature>
<proteinExistence type="inferred from homology"/>
<keyword evidence="7 8" id="KW-0472">Membrane</keyword>
<protein>
    <submittedName>
        <fullName evidence="9">Spermidine/putrescine transport system permease protein</fullName>
    </submittedName>
</protein>
<dbReference type="PANTHER" id="PTHR42929:SF1">
    <property type="entry name" value="INNER MEMBRANE ABC TRANSPORTER PERMEASE PROTEIN YDCU-RELATED"/>
    <property type="match status" value="1"/>
</dbReference>
<evidence type="ECO:0000256" key="5">
    <source>
        <dbReference type="ARBA" id="ARBA00022692"/>
    </source>
</evidence>
<evidence type="ECO:0000256" key="8">
    <source>
        <dbReference type="RuleBase" id="RU363032"/>
    </source>
</evidence>
<accession>A0A1G8YT86</accession>
<keyword evidence="10" id="KW-1185">Reference proteome</keyword>
<dbReference type="Pfam" id="PF00528">
    <property type="entry name" value="BPD_transp_1"/>
    <property type="match status" value="1"/>
</dbReference>
<feature type="transmembrane region" description="Helical" evidence="8">
    <location>
        <begin position="172"/>
        <end position="191"/>
    </location>
</feature>
<reference evidence="9 10" key="1">
    <citation type="submission" date="2016-10" db="EMBL/GenBank/DDBJ databases">
        <authorList>
            <person name="de Groot N.N."/>
        </authorList>
    </citation>
    <scope>NUCLEOTIDE SEQUENCE [LARGE SCALE GENOMIC DNA]</scope>
    <source>
        <strain evidence="9 10">CGMCC 1.5382</strain>
    </source>
</reference>
<organism evidence="9 10">
    <name type="scientific">Cryobacterium psychrotolerans</name>
    <dbReference type="NCBI Taxonomy" id="386301"/>
    <lineage>
        <taxon>Bacteria</taxon>
        <taxon>Bacillati</taxon>
        <taxon>Actinomycetota</taxon>
        <taxon>Actinomycetes</taxon>
        <taxon>Micrococcales</taxon>
        <taxon>Microbacteriaceae</taxon>
        <taxon>Cryobacterium</taxon>
    </lineage>
</organism>
<evidence type="ECO:0000256" key="1">
    <source>
        <dbReference type="ARBA" id="ARBA00004651"/>
    </source>
</evidence>
<feature type="transmembrane region" description="Helical" evidence="8">
    <location>
        <begin position="87"/>
        <end position="109"/>
    </location>
</feature>
<dbReference type="CDD" id="cd06261">
    <property type="entry name" value="TM_PBP2"/>
    <property type="match status" value="1"/>
</dbReference>
<dbReference type="RefSeq" id="WP_092321613.1">
    <property type="nucleotide sequence ID" value="NZ_FNFU01000002.1"/>
</dbReference>
<keyword evidence="4" id="KW-1003">Cell membrane</keyword>
<feature type="transmembrane region" description="Helical" evidence="8">
    <location>
        <begin position="23"/>
        <end position="48"/>
    </location>
</feature>
<dbReference type="STRING" id="386301.SAMN05216282_102283"/>
<dbReference type="AlphaFoldDB" id="A0A1G8YT86"/>
<dbReference type="PANTHER" id="PTHR42929">
    <property type="entry name" value="INNER MEMBRANE ABC TRANSPORTER PERMEASE PROTEIN YDCU-RELATED-RELATED"/>
    <property type="match status" value="1"/>
</dbReference>
<evidence type="ECO:0000313" key="9">
    <source>
        <dbReference type="EMBL" id="SDK06001.1"/>
    </source>
</evidence>
<keyword evidence="5 8" id="KW-0812">Transmembrane</keyword>
<comment type="subcellular location">
    <subcellularLocation>
        <location evidence="1 8">Cell membrane</location>
        <topology evidence="1 8">Multi-pass membrane protein</topology>
    </subcellularLocation>
</comment>
<evidence type="ECO:0000256" key="6">
    <source>
        <dbReference type="ARBA" id="ARBA00022989"/>
    </source>
</evidence>
<dbReference type="OrthoDB" id="9808619at2"/>
<dbReference type="GO" id="GO:0005886">
    <property type="term" value="C:plasma membrane"/>
    <property type="evidence" value="ECO:0007669"/>
    <property type="project" value="UniProtKB-SubCell"/>
</dbReference>
<dbReference type="EMBL" id="FNFU01000002">
    <property type="protein sequence ID" value="SDK06001.1"/>
    <property type="molecule type" value="Genomic_DNA"/>
</dbReference>
<evidence type="ECO:0000256" key="7">
    <source>
        <dbReference type="ARBA" id="ARBA00023136"/>
    </source>
</evidence>
<keyword evidence="6 8" id="KW-1133">Transmembrane helix</keyword>
<evidence type="ECO:0000256" key="4">
    <source>
        <dbReference type="ARBA" id="ARBA00022475"/>
    </source>
</evidence>
<dbReference type="SUPFAM" id="SSF161098">
    <property type="entry name" value="MetI-like"/>
    <property type="match status" value="1"/>
</dbReference>
<comment type="similarity">
    <text evidence="2">Belongs to the binding-protein-dependent transport system permease family. CysTW subfamily.</text>
</comment>
<keyword evidence="3 8" id="KW-0813">Transport</keyword>
<gene>
    <name evidence="9" type="ORF">SAMN05216282_102283</name>
</gene>
<dbReference type="GO" id="GO:0055085">
    <property type="term" value="P:transmembrane transport"/>
    <property type="evidence" value="ECO:0007669"/>
    <property type="project" value="InterPro"/>
</dbReference>
<sequence>MAFAAFATTTGPGEELQRRRSPIALLLLLPGILYLALFFLTPLVSLVLTSLQVPSATGEPGVYDPAFKWENYVTVINDYLPHILRSFGYALIATVLALAFSYPLAYFIGVKARPWPLLQSLMLVLVIAPFFISFLLRTLAWKQLLSDESFVITTLKALSVMPPDAHFTGTPVAVIFGLTYNFIPFMTLPLYTTLERLDVRYLEAGSDLYASPLQVFRKVTIPLSMPGIVAGTLLTFIPAAGDYVNASRSFLGGSDTQMIGNVIEANFLVLENYPAAAALSIILMSVILVIVTIYIRRAGTEELL</sequence>
<dbReference type="PROSITE" id="PS50928">
    <property type="entry name" value="ABC_TM1"/>
    <property type="match status" value="1"/>
</dbReference>
<dbReference type="InterPro" id="IPR035906">
    <property type="entry name" value="MetI-like_sf"/>
</dbReference>
<evidence type="ECO:0000313" key="10">
    <source>
        <dbReference type="Proteomes" id="UP000198701"/>
    </source>
</evidence>
<dbReference type="Proteomes" id="UP000198701">
    <property type="component" value="Unassembled WGS sequence"/>
</dbReference>
<name>A0A1G8YT86_9MICO</name>
<feature type="transmembrane region" description="Helical" evidence="8">
    <location>
        <begin position="121"/>
        <end position="140"/>
    </location>
</feature>
<dbReference type="Gene3D" id="1.10.3720.10">
    <property type="entry name" value="MetI-like"/>
    <property type="match status" value="1"/>
</dbReference>
<dbReference type="InterPro" id="IPR000515">
    <property type="entry name" value="MetI-like"/>
</dbReference>
<evidence type="ECO:0000256" key="3">
    <source>
        <dbReference type="ARBA" id="ARBA00022448"/>
    </source>
</evidence>
<feature type="transmembrane region" description="Helical" evidence="8">
    <location>
        <begin position="275"/>
        <end position="295"/>
    </location>
</feature>
<evidence type="ECO:0000256" key="2">
    <source>
        <dbReference type="ARBA" id="ARBA00007069"/>
    </source>
</evidence>